<organism evidence="1 2">
    <name type="scientific">Roseomonas alba</name>
    <dbReference type="NCBI Taxonomy" id="2846776"/>
    <lineage>
        <taxon>Bacteria</taxon>
        <taxon>Pseudomonadati</taxon>
        <taxon>Pseudomonadota</taxon>
        <taxon>Alphaproteobacteria</taxon>
        <taxon>Acetobacterales</taxon>
        <taxon>Roseomonadaceae</taxon>
        <taxon>Roseomonas</taxon>
    </lineage>
</organism>
<evidence type="ECO:0008006" key="3">
    <source>
        <dbReference type="Google" id="ProtNLM"/>
    </source>
</evidence>
<gene>
    <name evidence="1" type="ORF">KPL78_04545</name>
</gene>
<evidence type="ECO:0000313" key="2">
    <source>
        <dbReference type="Proteomes" id="UP001196565"/>
    </source>
</evidence>
<accession>A0ABS7A4I5</accession>
<dbReference type="RefSeq" id="WP_219761736.1">
    <property type="nucleotide sequence ID" value="NZ_JAHYBZ010000002.1"/>
</dbReference>
<dbReference type="EMBL" id="JAHYBZ010000002">
    <property type="protein sequence ID" value="MBW6397103.1"/>
    <property type="molecule type" value="Genomic_DNA"/>
</dbReference>
<protein>
    <recommendedName>
        <fullName evidence="3">HNH endonuclease</fullName>
    </recommendedName>
</protein>
<keyword evidence="2" id="KW-1185">Reference proteome</keyword>
<reference evidence="1 2" key="1">
    <citation type="submission" date="2021-07" db="EMBL/GenBank/DDBJ databases">
        <authorList>
            <person name="So Y."/>
        </authorList>
    </citation>
    <scope>NUCLEOTIDE SEQUENCE [LARGE SCALE GENOMIC DNA]</scope>
    <source>
        <strain evidence="1 2">HJA6</strain>
    </source>
</reference>
<evidence type="ECO:0000313" key="1">
    <source>
        <dbReference type="EMBL" id="MBW6397103.1"/>
    </source>
</evidence>
<proteinExistence type="predicted"/>
<dbReference type="Proteomes" id="UP001196565">
    <property type="component" value="Unassembled WGS sequence"/>
</dbReference>
<comment type="caution">
    <text evidence="1">The sequence shown here is derived from an EMBL/GenBank/DDBJ whole genome shotgun (WGS) entry which is preliminary data.</text>
</comment>
<name>A0ABS7A4I5_9PROT</name>
<sequence>MRPLWVDRQIANLLAQWLHPTGNEAWIGVRDNLPFAGARRAPMRLDGRLEIAPDLALADGFIWRPNDARSQAELWLDPGYGSYRRAFERFAVRELGAVGLDDADVQIDHLFPKSSALRNNFGYVRMLAVPPAGNMAAGRTIEKAMARRNDAYGPSDRSTRMATYFAIGKASGFAGYEALPDGEEAGNAAMVAALFAHLRQFGLPPEVLTALDARLTAFTATRIR</sequence>